<dbReference type="Proteomes" id="UP000237229">
    <property type="component" value="Unassembled WGS sequence"/>
</dbReference>
<sequence length="140" mass="16099">MDNLQSIKQQLIERISPALPTQQGIACVQAEIETDLNLLSWLKGQKTYPQFYLNFRDSPQVVTAVGQVRGFSQLNQAQAFMQQSGYPLLGGVQFYGESQFFLPRLYLQQQENKLNIQLFIDQTKDIEARTPSLFKRIKNL</sequence>
<protein>
    <submittedName>
        <fullName evidence="1">Isochorismate synthase</fullName>
    </submittedName>
</protein>
<accession>A0ABX4ZRK9</accession>
<organism evidence="1 2">
    <name type="scientific">Avibacterium endocarditidis</name>
    <dbReference type="NCBI Taxonomy" id="380674"/>
    <lineage>
        <taxon>Bacteria</taxon>
        <taxon>Pseudomonadati</taxon>
        <taxon>Pseudomonadota</taxon>
        <taxon>Gammaproteobacteria</taxon>
        <taxon>Pasteurellales</taxon>
        <taxon>Pasteurellaceae</taxon>
        <taxon>Avibacterium</taxon>
    </lineage>
</organism>
<evidence type="ECO:0000313" key="1">
    <source>
        <dbReference type="EMBL" id="POY42149.1"/>
    </source>
</evidence>
<keyword evidence="2" id="KW-1185">Reference proteome</keyword>
<comment type="caution">
    <text evidence="1">The sequence shown here is derived from an EMBL/GenBank/DDBJ whole genome shotgun (WGS) entry which is preliminary data.</text>
</comment>
<dbReference type="Gene3D" id="3.60.120.10">
    <property type="entry name" value="Anthranilate synthase"/>
    <property type="match status" value="1"/>
</dbReference>
<dbReference type="InterPro" id="IPR005801">
    <property type="entry name" value="ADC_synthase"/>
</dbReference>
<evidence type="ECO:0000313" key="2">
    <source>
        <dbReference type="Proteomes" id="UP000237229"/>
    </source>
</evidence>
<gene>
    <name evidence="1" type="ORF">C3Z13_07410</name>
</gene>
<dbReference type="EMBL" id="PQVI01000092">
    <property type="protein sequence ID" value="POY42149.1"/>
    <property type="molecule type" value="Genomic_DNA"/>
</dbReference>
<name>A0ABX4ZRK9_9PAST</name>
<reference evidence="1 2" key="1">
    <citation type="submission" date="2018-02" db="EMBL/GenBank/DDBJ databases">
        <title>Classification genera of Pasteurellaceae by whole genome sequence comparison.</title>
        <authorList>
            <person name="Christensen H."/>
        </authorList>
    </citation>
    <scope>NUCLEOTIDE SEQUENCE [LARGE SCALE GENOMIC DNA]</scope>
    <source>
        <strain evidence="1 2">20186H4H1</strain>
    </source>
</reference>
<proteinExistence type="predicted"/>